<dbReference type="AlphaFoldDB" id="A0A1A8XS59"/>
<protein>
    <submittedName>
        <fullName evidence="6">Putative Hemerythrin-like metal-binding domain-containing protein</fullName>
    </submittedName>
</protein>
<dbReference type="STRING" id="1860102.ACCAA_350143"/>
<evidence type="ECO:0000256" key="3">
    <source>
        <dbReference type="ARBA" id="ARBA00022723"/>
    </source>
</evidence>
<proteinExistence type="inferred from homology"/>
<reference evidence="6 7" key="1">
    <citation type="submission" date="2016-06" db="EMBL/GenBank/DDBJ databases">
        <authorList>
            <person name="Kjaerup R.B."/>
            <person name="Dalgaard T.S."/>
            <person name="Juul-Madsen H.R."/>
        </authorList>
    </citation>
    <scope>NUCLEOTIDE SEQUENCE [LARGE SCALE GENOMIC DNA]</scope>
    <source>
        <strain evidence="6">3</strain>
    </source>
</reference>
<evidence type="ECO:0000313" key="6">
    <source>
        <dbReference type="EMBL" id="SBT06778.1"/>
    </source>
</evidence>
<name>A0A1A8XS59_9PROT</name>
<keyword evidence="2" id="KW-0561">Oxygen transport</keyword>
<gene>
    <name evidence="6" type="ORF">ACCAA_350143</name>
</gene>
<dbReference type="RefSeq" id="WP_186407334.1">
    <property type="nucleotide sequence ID" value="NZ_FLQX01000111.1"/>
</dbReference>
<dbReference type="EMBL" id="FLQX01000111">
    <property type="protein sequence ID" value="SBT06778.1"/>
    <property type="molecule type" value="Genomic_DNA"/>
</dbReference>
<dbReference type="PANTHER" id="PTHR37164:SF1">
    <property type="entry name" value="BACTERIOHEMERYTHRIN"/>
    <property type="match status" value="1"/>
</dbReference>
<organism evidence="6 7">
    <name type="scientific">Candidatus Accumulibacter aalborgensis</name>
    <dbReference type="NCBI Taxonomy" id="1860102"/>
    <lineage>
        <taxon>Bacteria</taxon>
        <taxon>Pseudomonadati</taxon>
        <taxon>Pseudomonadota</taxon>
        <taxon>Betaproteobacteria</taxon>
        <taxon>Candidatus Accumulibacter</taxon>
    </lineage>
</organism>
<dbReference type="SUPFAM" id="SSF47188">
    <property type="entry name" value="Hemerythrin-like"/>
    <property type="match status" value="1"/>
</dbReference>
<dbReference type="NCBIfam" id="TIGR02481">
    <property type="entry name" value="hemeryth_dom"/>
    <property type="match status" value="1"/>
</dbReference>
<evidence type="ECO:0000256" key="4">
    <source>
        <dbReference type="ARBA" id="ARBA00023004"/>
    </source>
</evidence>
<dbReference type="PANTHER" id="PTHR37164">
    <property type="entry name" value="BACTERIOHEMERYTHRIN"/>
    <property type="match status" value="1"/>
</dbReference>
<keyword evidence="3" id="KW-0479">Metal-binding</keyword>
<evidence type="ECO:0000256" key="1">
    <source>
        <dbReference type="ARBA" id="ARBA00010587"/>
    </source>
</evidence>
<dbReference type="InterPro" id="IPR050669">
    <property type="entry name" value="Hemerythrin"/>
</dbReference>
<dbReference type="PROSITE" id="PS00550">
    <property type="entry name" value="HEMERYTHRINS"/>
    <property type="match status" value="1"/>
</dbReference>
<dbReference type="InterPro" id="IPR035938">
    <property type="entry name" value="Hemerythrin-like_sf"/>
</dbReference>
<accession>A0A1A8XS59</accession>
<dbReference type="CDD" id="cd12107">
    <property type="entry name" value="Hemerythrin"/>
    <property type="match status" value="1"/>
</dbReference>
<dbReference type="Gene3D" id="1.20.120.50">
    <property type="entry name" value="Hemerythrin-like"/>
    <property type="match status" value="1"/>
</dbReference>
<dbReference type="Proteomes" id="UP000199169">
    <property type="component" value="Unassembled WGS sequence"/>
</dbReference>
<evidence type="ECO:0000313" key="7">
    <source>
        <dbReference type="Proteomes" id="UP000199169"/>
    </source>
</evidence>
<keyword evidence="7" id="KW-1185">Reference proteome</keyword>
<dbReference type="GO" id="GO:0005344">
    <property type="term" value="F:oxygen carrier activity"/>
    <property type="evidence" value="ECO:0007669"/>
    <property type="project" value="UniProtKB-KW"/>
</dbReference>
<dbReference type="GO" id="GO:0046872">
    <property type="term" value="F:metal ion binding"/>
    <property type="evidence" value="ECO:0007669"/>
    <property type="project" value="UniProtKB-KW"/>
</dbReference>
<keyword evidence="4" id="KW-0408">Iron</keyword>
<dbReference type="InterPro" id="IPR016131">
    <property type="entry name" value="Haemerythrin_Fe_BS"/>
</dbReference>
<feature type="domain" description="Hemerythrin-like" evidence="5">
    <location>
        <begin position="35"/>
        <end position="111"/>
    </location>
</feature>
<sequence length="168" mass="18644">MSIDHALFGRTQLQHLAISNLIQWGDHLSVEHPGIDAQHKAIFDLGTKVYEHWRGGGRVETLRPAVDKLANLLQAHFAYEERLLADIGYDGLAQHAAEHRSMLGELEIIQQHFNAFSDSHESSGGSLLAPGWPIMQFILGFTIGHVMSSDMSYCRTLIASREVVQGTS</sequence>
<dbReference type="InterPro" id="IPR012827">
    <property type="entry name" value="Hemerythrin_metal-bd"/>
</dbReference>
<evidence type="ECO:0000256" key="2">
    <source>
        <dbReference type="ARBA" id="ARBA00022621"/>
    </source>
</evidence>
<evidence type="ECO:0000259" key="5">
    <source>
        <dbReference type="Pfam" id="PF01814"/>
    </source>
</evidence>
<comment type="similarity">
    <text evidence="1">Belongs to the hemerythrin family.</text>
</comment>
<dbReference type="InterPro" id="IPR012312">
    <property type="entry name" value="Hemerythrin-like"/>
</dbReference>
<keyword evidence="2" id="KW-0813">Transport</keyword>
<dbReference type="Pfam" id="PF01814">
    <property type="entry name" value="Hemerythrin"/>
    <property type="match status" value="1"/>
</dbReference>